<organism evidence="1 2">
    <name type="scientific">Candidatus Magasanikbacteria bacterium GW2011_GWA2_45_39</name>
    <dbReference type="NCBI Taxonomy" id="1619041"/>
    <lineage>
        <taxon>Bacteria</taxon>
        <taxon>Candidatus Magasanikiibacteriota</taxon>
    </lineage>
</organism>
<evidence type="ECO:0000313" key="1">
    <source>
        <dbReference type="EMBL" id="KKU06600.1"/>
    </source>
</evidence>
<dbReference type="Pfam" id="PF21175">
    <property type="entry name" value="RecR_C"/>
    <property type="match status" value="1"/>
</dbReference>
<dbReference type="AlphaFoldDB" id="A0A0G1QDA0"/>
<dbReference type="EMBL" id="LCKX01000028">
    <property type="protein sequence ID" value="KKU06600.1"/>
    <property type="molecule type" value="Genomic_DNA"/>
</dbReference>
<protein>
    <submittedName>
        <fullName evidence="1">Recombination protein RecR</fullName>
    </submittedName>
</protein>
<accession>A0A0G1QDA0</accession>
<dbReference type="Proteomes" id="UP000033999">
    <property type="component" value="Unassembled WGS sequence"/>
</dbReference>
<gene>
    <name evidence="1" type="ORF">UX10_C0028G0028</name>
</gene>
<dbReference type="SUPFAM" id="SSF111304">
    <property type="entry name" value="Recombination protein RecR"/>
    <property type="match status" value="1"/>
</dbReference>
<evidence type="ECO:0000313" key="2">
    <source>
        <dbReference type="Proteomes" id="UP000033999"/>
    </source>
</evidence>
<proteinExistence type="predicted"/>
<name>A0A0G1QDA0_9BACT</name>
<comment type="caution">
    <text evidence="1">The sequence shown here is derived from an EMBL/GenBank/DDBJ whole genome shotgun (WGS) entry which is preliminary data.</text>
</comment>
<dbReference type="InterPro" id="IPR023627">
    <property type="entry name" value="Rcmb_RecR"/>
</dbReference>
<dbReference type="Gene3D" id="3.40.1360.10">
    <property type="match status" value="1"/>
</dbReference>
<reference evidence="1 2" key="1">
    <citation type="journal article" date="2015" name="Nature">
        <title>rRNA introns, odd ribosomes, and small enigmatic genomes across a large radiation of phyla.</title>
        <authorList>
            <person name="Brown C.T."/>
            <person name="Hug L.A."/>
            <person name="Thomas B.C."/>
            <person name="Sharon I."/>
            <person name="Castelle C.J."/>
            <person name="Singh A."/>
            <person name="Wilkins M.J."/>
            <person name="Williams K.H."/>
            <person name="Banfield J.F."/>
        </authorList>
    </citation>
    <scope>NUCLEOTIDE SEQUENCE [LARGE SCALE GENOMIC DNA]</scope>
</reference>
<sequence length="58" mass="6451">MEAEATALYLKNKINALTHQRINALTITRLGQGMPTGGDLQYADDSTLRQALEGRKEY</sequence>